<comment type="caution">
    <text evidence="9">The sequence shown here is derived from an EMBL/GenBank/DDBJ whole genome shotgun (WGS) entry which is preliminary data.</text>
</comment>
<feature type="transmembrane region" description="Helical" evidence="6">
    <location>
        <begin position="391"/>
        <end position="408"/>
    </location>
</feature>
<keyword evidence="4" id="KW-0572">Peptidoglycan-anchor</keyword>
<evidence type="ECO:0000256" key="6">
    <source>
        <dbReference type="SAM" id="Phobius"/>
    </source>
</evidence>
<protein>
    <submittedName>
        <fullName evidence="9">LPXTG cell wall anchor domain-containing protein</fullName>
    </submittedName>
</protein>
<feature type="signal peptide" evidence="7">
    <location>
        <begin position="1"/>
        <end position="20"/>
    </location>
</feature>
<keyword evidence="1" id="KW-0134">Cell wall</keyword>
<dbReference type="Proteomes" id="UP001252875">
    <property type="component" value="Unassembled WGS sequence"/>
</dbReference>
<keyword evidence="10" id="KW-1185">Reference proteome</keyword>
<dbReference type="PROSITE" id="PS50847">
    <property type="entry name" value="GRAM_POS_ANCHORING"/>
    <property type="match status" value="1"/>
</dbReference>
<evidence type="ECO:0000256" key="2">
    <source>
        <dbReference type="ARBA" id="ARBA00022525"/>
    </source>
</evidence>
<evidence type="ECO:0000256" key="1">
    <source>
        <dbReference type="ARBA" id="ARBA00022512"/>
    </source>
</evidence>
<dbReference type="RefSeq" id="WP_311821904.1">
    <property type="nucleotide sequence ID" value="NZ_JARPYF010000004.1"/>
</dbReference>
<keyword evidence="3 7" id="KW-0732">Signal</keyword>
<evidence type="ECO:0000256" key="5">
    <source>
        <dbReference type="SAM" id="MobiDB-lite"/>
    </source>
</evidence>
<keyword evidence="6" id="KW-0472">Membrane</keyword>
<feature type="compositionally biased region" description="Polar residues" evidence="5">
    <location>
        <begin position="28"/>
        <end position="75"/>
    </location>
</feature>
<dbReference type="EMBL" id="JARPYI010000002">
    <property type="protein sequence ID" value="MDT2599108.1"/>
    <property type="molecule type" value="Genomic_DNA"/>
</dbReference>
<proteinExistence type="predicted"/>
<keyword evidence="6" id="KW-1133">Transmembrane helix</keyword>
<reference evidence="9 10" key="1">
    <citation type="submission" date="2023-03" db="EMBL/GenBank/DDBJ databases">
        <authorList>
            <person name="Shen W."/>
            <person name="Cai J."/>
        </authorList>
    </citation>
    <scope>NUCLEOTIDE SEQUENCE [LARGE SCALE GENOMIC DNA]</scope>
    <source>
        <strain evidence="9 10">D6-4</strain>
    </source>
</reference>
<name>A0ABU3EW69_9ENTE</name>
<feature type="compositionally biased region" description="Basic and acidic residues" evidence="5">
    <location>
        <begin position="77"/>
        <end position="89"/>
    </location>
</feature>
<evidence type="ECO:0000256" key="7">
    <source>
        <dbReference type="SAM" id="SignalP"/>
    </source>
</evidence>
<keyword evidence="2" id="KW-0964">Secreted</keyword>
<evidence type="ECO:0000256" key="4">
    <source>
        <dbReference type="ARBA" id="ARBA00023088"/>
    </source>
</evidence>
<sequence length="414" mass="45969">MKKMVVVGLLSLCSPLISFADTSNDVPDNALVPSQEQVNESSPIIDGSTTDSQENTSDISIEGQNGTETTSSIQESDAEKLSSTEESAKVDQVVETSTTESTKVEDTTTLETEAAIIPELVEKKTIPLTAKRVATITVPLETSPDENSVTQGLFPEYLREFISNNKEYGVSEKELKSYTDKDLETAFSLFAAYSGDIKSMSLDKYVKVLRMIYRDKVISVTDLEKALSFNLNSLEYTTSAELAKDLDKLQFYLRTLYSYEDGFFPMRTFTNEEMLRYLDYFSAFEEELGKRNHFFSGFIHWLYYTQNEADPTKGDSLIVVIGSGPNELFTLERTKLNETAKSKIESLAVASTIPNTAKRNNLASTPQAQQAVGQQNSQKEYPATGENSNPALTLLGIVSFLTAGIIIFKQRTHS</sequence>
<gene>
    <name evidence="9" type="ORF">P7D85_04930</name>
</gene>
<dbReference type="Pfam" id="PF00746">
    <property type="entry name" value="Gram_pos_anchor"/>
    <property type="match status" value="1"/>
</dbReference>
<dbReference type="InterPro" id="IPR019931">
    <property type="entry name" value="LPXTG_anchor"/>
</dbReference>
<feature type="chain" id="PRO_5047140366" evidence="7">
    <location>
        <begin position="21"/>
        <end position="414"/>
    </location>
</feature>
<feature type="region of interest" description="Disordered" evidence="5">
    <location>
        <begin position="28"/>
        <end position="106"/>
    </location>
</feature>
<evidence type="ECO:0000256" key="3">
    <source>
        <dbReference type="ARBA" id="ARBA00022729"/>
    </source>
</evidence>
<keyword evidence="6" id="KW-0812">Transmembrane</keyword>
<evidence type="ECO:0000313" key="9">
    <source>
        <dbReference type="EMBL" id="MDT2599108.1"/>
    </source>
</evidence>
<evidence type="ECO:0000313" key="10">
    <source>
        <dbReference type="Proteomes" id="UP001252875"/>
    </source>
</evidence>
<dbReference type="NCBIfam" id="TIGR01167">
    <property type="entry name" value="LPXTG_anchor"/>
    <property type="match status" value="1"/>
</dbReference>
<evidence type="ECO:0000259" key="8">
    <source>
        <dbReference type="PROSITE" id="PS50847"/>
    </source>
</evidence>
<accession>A0ABU3EW69</accession>
<feature type="domain" description="Gram-positive cocci surface proteins LPxTG" evidence="8">
    <location>
        <begin position="381"/>
        <end position="414"/>
    </location>
</feature>
<feature type="compositionally biased region" description="Low complexity" evidence="5">
    <location>
        <begin position="367"/>
        <end position="378"/>
    </location>
</feature>
<feature type="region of interest" description="Disordered" evidence="5">
    <location>
        <begin position="358"/>
        <end position="385"/>
    </location>
</feature>
<organism evidence="9 10">
    <name type="scientific">Enterococcus hulanensis</name>
    <dbReference type="NCBI Taxonomy" id="2559929"/>
    <lineage>
        <taxon>Bacteria</taxon>
        <taxon>Bacillati</taxon>
        <taxon>Bacillota</taxon>
        <taxon>Bacilli</taxon>
        <taxon>Lactobacillales</taxon>
        <taxon>Enterococcaceae</taxon>
        <taxon>Enterococcus</taxon>
    </lineage>
</organism>